<dbReference type="FunFam" id="3.30.390.110:FF:000001">
    <property type="entry name" value="Protein MAK16 homolog"/>
    <property type="match status" value="1"/>
</dbReference>
<dbReference type="Gene3D" id="3.30.390.110">
    <property type="match status" value="1"/>
</dbReference>
<organism evidence="7 8">
    <name type="scientific">Bemisia tabaci</name>
    <name type="common">Sweetpotato whitefly</name>
    <name type="synonym">Aleurodes tabaci</name>
    <dbReference type="NCBI Taxonomy" id="7038"/>
    <lineage>
        <taxon>Eukaryota</taxon>
        <taxon>Metazoa</taxon>
        <taxon>Ecdysozoa</taxon>
        <taxon>Arthropoda</taxon>
        <taxon>Hexapoda</taxon>
        <taxon>Insecta</taxon>
        <taxon>Pterygota</taxon>
        <taxon>Neoptera</taxon>
        <taxon>Paraneoptera</taxon>
        <taxon>Hemiptera</taxon>
        <taxon>Sternorrhyncha</taxon>
        <taxon>Aleyrodoidea</taxon>
        <taxon>Aleyrodidae</taxon>
        <taxon>Aleyrodinae</taxon>
        <taxon>Bemisia</taxon>
    </lineage>
</organism>
<dbReference type="Pfam" id="PF04874">
    <property type="entry name" value="Mak16"/>
    <property type="match status" value="1"/>
</dbReference>
<dbReference type="GO" id="GO:0005730">
    <property type="term" value="C:nucleolus"/>
    <property type="evidence" value="ECO:0007669"/>
    <property type="project" value="UniProtKB-UniRule"/>
</dbReference>
<dbReference type="Proteomes" id="UP001152759">
    <property type="component" value="Chromosome 1"/>
</dbReference>
<keyword evidence="8" id="KW-1185">Reference proteome</keyword>
<feature type="region of interest" description="Disordered" evidence="5">
    <location>
        <begin position="194"/>
        <end position="307"/>
    </location>
</feature>
<dbReference type="InterPro" id="IPR006958">
    <property type="entry name" value="Mak16"/>
</dbReference>
<name>A0A9P0EWP1_BEMTA</name>
<dbReference type="EMBL" id="OU963862">
    <property type="protein sequence ID" value="CAH0382026.1"/>
    <property type="molecule type" value="Genomic_DNA"/>
</dbReference>
<dbReference type="Pfam" id="PF01778">
    <property type="entry name" value="Ribosomal_L28e"/>
    <property type="match status" value="1"/>
</dbReference>
<dbReference type="GO" id="GO:0030687">
    <property type="term" value="C:preribosome, large subunit precursor"/>
    <property type="evidence" value="ECO:0007669"/>
    <property type="project" value="TreeGrafter"/>
</dbReference>
<dbReference type="InterPro" id="IPR029004">
    <property type="entry name" value="Ribosomal_eL28/Mak16"/>
</dbReference>
<evidence type="ECO:0000259" key="6">
    <source>
        <dbReference type="Pfam" id="PF01778"/>
    </source>
</evidence>
<proteinExistence type="inferred from homology"/>
<accession>A0A9P0EWP1</accession>
<comment type="similarity">
    <text evidence="2 4">Belongs to the MAK16 family.</text>
</comment>
<dbReference type="GO" id="GO:0000460">
    <property type="term" value="P:maturation of 5.8S rRNA"/>
    <property type="evidence" value="ECO:0007669"/>
    <property type="project" value="TreeGrafter"/>
</dbReference>
<dbReference type="PIRSF" id="PIRSF003352">
    <property type="entry name" value="MAK16"/>
    <property type="match status" value="1"/>
</dbReference>
<dbReference type="GO" id="GO:0000470">
    <property type="term" value="P:maturation of LSU-rRNA"/>
    <property type="evidence" value="ECO:0007669"/>
    <property type="project" value="TreeGrafter"/>
</dbReference>
<evidence type="ECO:0000256" key="1">
    <source>
        <dbReference type="ARBA" id="ARBA00004123"/>
    </source>
</evidence>
<feature type="domain" description="Ribosomal eL28/Mak16" evidence="6">
    <location>
        <begin position="6"/>
        <end position="119"/>
    </location>
</feature>
<protein>
    <recommendedName>
        <fullName evidence="4">Protein MAK16 homolog</fullName>
    </recommendedName>
</protein>
<gene>
    <name evidence="7" type="ORF">BEMITA_LOCUS1617</name>
</gene>
<evidence type="ECO:0000313" key="8">
    <source>
        <dbReference type="Proteomes" id="UP001152759"/>
    </source>
</evidence>
<evidence type="ECO:0000256" key="4">
    <source>
        <dbReference type="PIRNR" id="PIRNR003352"/>
    </source>
</evidence>
<comment type="subcellular location">
    <subcellularLocation>
        <location evidence="1">Nucleus</location>
    </subcellularLocation>
</comment>
<keyword evidence="3 4" id="KW-0539">Nucleus</keyword>
<evidence type="ECO:0000256" key="3">
    <source>
        <dbReference type="ARBA" id="ARBA00023242"/>
    </source>
</evidence>
<dbReference type="PANTHER" id="PTHR23405">
    <property type="entry name" value="MAINTENANCE OF KILLER 16 MAK16 PROTEIN-RELATED"/>
    <property type="match status" value="1"/>
</dbReference>
<feature type="compositionally biased region" description="Acidic residues" evidence="5">
    <location>
        <begin position="194"/>
        <end position="266"/>
    </location>
</feature>
<dbReference type="KEGG" id="btab:109034600"/>
<dbReference type="PANTHER" id="PTHR23405:SF4">
    <property type="entry name" value="PROTEIN MAK16 HOMOLOG"/>
    <property type="match status" value="1"/>
</dbReference>
<evidence type="ECO:0000313" key="7">
    <source>
        <dbReference type="EMBL" id="CAH0382026.1"/>
    </source>
</evidence>
<evidence type="ECO:0000256" key="2">
    <source>
        <dbReference type="ARBA" id="ARBA00005514"/>
    </source>
</evidence>
<reference evidence="7" key="1">
    <citation type="submission" date="2021-12" db="EMBL/GenBank/DDBJ databases">
        <authorList>
            <person name="King R."/>
        </authorList>
    </citation>
    <scope>NUCLEOTIDE SEQUENCE</scope>
</reference>
<evidence type="ECO:0000256" key="5">
    <source>
        <dbReference type="SAM" id="MobiDB-lite"/>
    </source>
</evidence>
<dbReference type="AlphaFoldDB" id="A0A9P0EWP1"/>
<sequence length="307" mass="36057">MNHDDVTWSLINNTFCSFKVTAIGGSKFCRNEYNLTGLCHRKSCPLANSRYATVREDKGIIYLYMKTAERVHSPRFQWERVKLSKNFEKALHQINENLLFWPSFIKQKCKQRFVRITQYLIRMREIKLKGTNKLIPLQRKIERRTKRKEEKALVAARLETNIEKELLERLKSGMYGDIYNFPQKAFDKALDEEEIDDGEVDEGEGTSDEENDKEDEVGDFEEDEEEADEFVEGESEEEAEEDSEEEREFLDEDEIEISDEDGDIEDVIEKASTSKMPTPKKSKGRKQIEIEYETETENVKGKRKKYA</sequence>